<dbReference type="InterPro" id="IPR014729">
    <property type="entry name" value="Rossmann-like_a/b/a_fold"/>
</dbReference>
<gene>
    <name evidence="1" type="ORF">Pla144_13140</name>
</gene>
<protein>
    <submittedName>
        <fullName evidence="1">Deoxyribodipyrimidine photo-lyase-related protein</fullName>
    </submittedName>
</protein>
<dbReference type="Proteomes" id="UP000318437">
    <property type="component" value="Unassembled WGS sequence"/>
</dbReference>
<dbReference type="Gene3D" id="1.10.579.10">
    <property type="entry name" value="DNA Cyclobutane Dipyrimidine Photolyase, subunit A, domain 3"/>
    <property type="match status" value="1"/>
</dbReference>
<dbReference type="GO" id="GO:0016829">
    <property type="term" value="F:lyase activity"/>
    <property type="evidence" value="ECO:0007669"/>
    <property type="project" value="UniProtKB-KW"/>
</dbReference>
<dbReference type="InterPro" id="IPR007357">
    <property type="entry name" value="PhrB-like"/>
</dbReference>
<dbReference type="EMBL" id="SJPS01000001">
    <property type="protein sequence ID" value="TWU30526.1"/>
    <property type="molecule type" value="Genomic_DNA"/>
</dbReference>
<dbReference type="PANTHER" id="PTHR38657">
    <property type="entry name" value="SLR1343 PROTEIN"/>
    <property type="match status" value="1"/>
</dbReference>
<dbReference type="SUPFAM" id="SSF48173">
    <property type="entry name" value="Cryptochrome/photolyase FAD-binding domain"/>
    <property type="match status" value="1"/>
</dbReference>
<evidence type="ECO:0000313" key="1">
    <source>
        <dbReference type="EMBL" id="TWU30526.1"/>
    </source>
</evidence>
<evidence type="ECO:0000313" key="2">
    <source>
        <dbReference type="Proteomes" id="UP000318437"/>
    </source>
</evidence>
<name>A0A5C6D5M6_9BACT</name>
<sequence length="522" mass="60562">MAKKLHAKKCRHLVLVLGDQLNAASSAFDDFDREHDLVWMAEVAEEATHVWTHKARIVMFLASMRHFRDQLLKKHFQVDYRELEDSSNQGTLARELAAAVKRVRPKRLILVEPGEWRVRNDLVQAARKMNIELELRPDNHFLSTPEEFAQHAQGRKQLRLEYFYRELRRKHDILMDGNTPEGGKWNYDAENRASFGKAGPKKLPKTKHFRPDATTTAVMELVEREFPDHPGDLEHFDWPVTPKQARQALDDFVEHRLADFGQYQDAMWSDEPYLYHSRLSASLNLKLISPREVIDEAVIAYRSGKAPLNSVEGFVRQILGWREYVRGIYWLFMPEYLDRNELNASQPMPAFYWSGETDMHCLSQTISQTLDFGYAHHIQRLMVTGLFALLLGVTPKQVHEWYLAVYVDAVEWVELPNSLGMSQFADGGVMASKPYVATGKYIQRMSNYCQSCQFNPAEATGETACPFTTLYWEFLSRHKKRLQGNNRMSMQLKNLERKPKAELNAIRKRAQALRNTFGADRK</sequence>
<dbReference type="InterPro" id="IPR036134">
    <property type="entry name" value="Crypto/Photolyase_FAD-like_sf"/>
</dbReference>
<keyword evidence="2" id="KW-1185">Reference proteome</keyword>
<dbReference type="InterPro" id="IPR052551">
    <property type="entry name" value="UV-DNA_repair_photolyase"/>
</dbReference>
<dbReference type="Pfam" id="PF04244">
    <property type="entry name" value="DPRP"/>
    <property type="match status" value="1"/>
</dbReference>
<dbReference type="Gene3D" id="3.40.50.620">
    <property type="entry name" value="HUPs"/>
    <property type="match status" value="1"/>
</dbReference>
<dbReference type="AlphaFoldDB" id="A0A5C6D5M6"/>
<dbReference type="PANTHER" id="PTHR38657:SF1">
    <property type="entry name" value="SLR1343 PROTEIN"/>
    <property type="match status" value="1"/>
</dbReference>
<reference evidence="1 2" key="1">
    <citation type="submission" date="2019-02" db="EMBL/GenBank/DDBJ databases">
        <title>Deep-cultivation of Planctomycetes and their phenomic and genomic characterization uncovers novel biology.</title>
        <authorList>
            <person name="Wiegand S."/>
            <person name="Jogler M."/>
            <person name="Boedeker C."/>
            <person name="Pinto D."/>
            <person name="Vollmers J."/>
            <person name="Rivas-Marin E."/>
            <person name="Kohn T."/>
            <person name="Peeters S.H."/>
            <person name="Heuer A."/>
            <person name="Rast P."/>
            <person name="Oberbeckmann S."/>
            <person name="Bunk B."/>
            <person name="Jeske O."/>
            <person name="Meyerdierks A."/>
            <person name="Storesund J.E."/>
            <person name="Kallscheuer N."/>
            <person name="Luecker S."/>
            <person name="Lage O.M."/>
            <person name="Pohl T."/>
            <person name="Merkel B.J."/>
            <person name="Hornburger P."/>
            <person name="Mueller R.-W."/>
            <person name="Bruemmer F."/>
            <person name="Labrenz M."/>
            <person name="Spormann A.M."/>
            <person name="Op Den Camp H."/>
            <person name="Overmann J."/>
            <person name="Amann R."/>
            <person name="Jetten M.S.M."/>
            <person name="Mascher T."/>
            <person name="Medema M.H."/>
            <person name="Devos D.P."/>
            <person name="Kaster A.-K."/>
            <person name="Ovreas L."/>
            <person name="Rohde M."/>
            <person name="Galperin M.Y."/>
            <person name="Jogler C."/>
        </authorList>
    </citation>
    <scope>NUCLEOTIDE SEQUENCE [LARGE SCALE GENOMIC DNA]</scope>
    <source>
        <strain evidence="1 2">Pla144</strain>
    </source>
</reference>
<comment type="caution">
    <text evidence="1">The sequence shown here is derived from an EMBL/GenBank/DDBJ whole genome shotgun (WGS) entry which is preliminary data.</text>
</comment>
<organism evidence="1 2">
    <name type="scientific">Bythopirellula polymerisocia</name>
    <dbReference type="NCBI Taxonomy" id="2528003"/>
    <lineage>
        <taxon>Bacteria</taxon>
        <taxon>Pseudomonadati</taxon>
        <taxon>Planctomycetota</taxon>
        <taxon>Planctomycetia</taxon>
        <taxon>Pirellulales</taxon>
        <taxon>Lacipirellulaceae</taxon>
        <taxon>Bythopirellula</taxon>
    </lineage>
</organism>
<proteinExistence type="predicted"/>
<dbReference type="Gene3D" id="1.25.40.80">
    <property type="match status" value="1"/>
</dbReference>
<keyword evidence="1" id="KW-0456">Lyase</keyword>
<accession>A0A5C6D5M6</accession>
<dbReference type="Gene3D" id="1.10.10.1710">
    <property type="entry name" value="Deoxyribodipyrimidine photolyase-related"/>
    <property type="match status" value="1"/>
</dbReference>
<dbReference type="RefSeq" id="WP_146448858.1">
    <property type="nucleotide sequence ID" value="NZ_SJPS01000001.1"/>
</dbReference>
<dbReference type="OrthoDB" id="5288100at2"/>